<keyword evidence="1" id="KW-1133">Transmembrane helix</keyword>
<keyword evidence="3" id="KW-1185">Reference proteome</keyword>
<dbReference type="Proteomes" id="UP001652338">
    <property type="component" value="Unassembled WGS sequence"/>
</dbReference>
<feature type="transmembrane region" description="Helical" evidence="1">
    <location>
        <begin position="150"/>
        <end position="170"/>
    </location>
</feature>
<dbReference type="InterPro" id="IPR006938">
    <property type="entry name" value="DUF624"/>
</dbReference>
<feature type="transmembrane region" description="Helical" evidence="1">
    <location>
        <begin position="108"/>
        <end position="130"/>
    </location>
</feature>
<proteinExistence type="predicted"/>
<protein>
    <submittedName>
        <fullName evidence="2">YesL family protein</fullName>
    </submittedName>
</protein>
<keyword evidence="1" id="KW-0472">Membrane</keyword>
<keyword evidence="1" id="KW-0812">Transmembrane</keyword>
<reference evidence="2 3" key="1">
    <citation type="journal article" date="2021" name="ISME Commun">
        <title>Automated analysis of genomic sequences facilitates high-throughput and comprehensive description of bacteria.</title>
        <authorList>
            <person name="Hitch T.C.A."/>
        </authorList>
    </citation>
    <scope>NUCLEOTIDE SEQUENCE [LARGE SCALE GENOMIC DNA]</scope>
    <source>
        <strain evidence="2 3">Sanger_29</strain>
    </source>
</reference>
<comment type="caution">
    <text evidence="2">The sequence shown here is derived from an EMBL/GenBank/DDBJ whole genome shotgun (WGS) entry which is preliminary data.</text>
</comment>
<evidence type="ECO:0000256" key="1">
    <source>
        <dbReference type="SAM" id="Phobius"/>
    </source>
</evidence>
<dbReference type="Pfam" id="PF04854">
    <property type="entry name" value="DUF624"/>
    <property type="match status" value="1"/>
</dbReference>
<feature type="transmembrane region" description="Helical" evidence="1">
    <location>
        <begin position="177"/>
        <end position="199"/>
    </location>
</feature>
<evidence type="ECO:0000313" key="3">
    <source>
        <dbReference type="Proteomes" id="UP001652338"/>
    </source>
</evidence>
<feature type="transmembrane region" description="Helical" evidence="1">
    <location>
        <begin position="77"/>
        <end position="96"/>
    </location>
</feature>
<sequence length="239" mass="26773">MSSFFNMDSPIMRFLGRLADVMILNIVFLITCLPVVTIGAAWTSLSYVTLKMSRDEESYIVKSYFKAFRQNFRQATAIWGLALVAMFIFYMDFHIIRSMNQSMAQVMFILLAAIAMLAALTLLYVFPVLAKFDNTILNTIKNAFFMAIGNLPRTLLMAAVIVGSIVLTFLSQQTIAIGLLVWIMCGFALIAFLNAHILVKVFDRYIPTDEESSVESVIDGSVFQNLHPVDSAEDDDTSL</sequence>
<dbReference type="RefSeq" id="WP_262654423.1">
    <property type="nucleotide sequence ID" value="NZ_JAOQKE010000005.1"/>
</dbReference>
<feature type="transmembrane region" description="Helical" evidence="1">
    <location>
        <begin position="21"/>
        <end position="42"/>
    </location>
</feature>
<accession>A0ABT2SKH6</accession>
<name>A0ABT2SKH6_9FIRM</name>
<dbReference type="EMBL" id="JAOQKE010000005">
    <property type="protein sequence ID" value="MCU6725014.1"/>
    <property type="molecule type" value="Genomic_DNA"/>
</dbReference>
<evidence type="ECO:0000313" key="2">
    <source>
        <dbReference type="EMBL" id="MCU6725014.1"/>
    </source>
</evidence>
<organism evidence="2 3">
    <name type="scientific">Muricoprocola aceti</name>
    <dbReference type="NCBI Taxonomy" id="2981772"/>
    <lineage>
        <taxon>Bacteria</taxon>
        <taxon>Bacillati</taxon>
        <taxon>Bacillota</taxon>
        <taxon>Clostridia</taxon>
        <taxon>Lachnospirales</taxon>
        <taxon>Lachnospiraceae</taxon>
        <taxon>Muricoprocola</taxon>
    </lineage>
</organism>
<gene>
    <name evidence="2" type="ORF">OCV47_06570</name>
</gene>